<dbReference type="InterPro" id="IPR047647">
    <property type="entry name" value="ISAs1_transpos"/>
</dbReference>
<gene>
    <name evidence="2" type="ORF">THMIRHAS_08410</name>
</gene>
<dbReference type="PANTHER" id="PTHR30298:SF0">
    <property type="entry name" value="PROTEIN YBFL-RELATED"/>
    <property type="match status" value="1"/>
</dbReference>
<dbReference type="PANTHER" id="PTHR30298">
    <property type="entry name" value="H REPEAT-ASSOCIATED PREDICTED TRANSPOSASE"/>
    <property type="match status" value="1"/>
</dbReference>
<evidence type="ECO:0000313" key="3">
    <source>
        <dbReference type="Proteomes" id="UP000501726"/>
    </source>
</evidence>
<accession>A0A6F8PTY3</accession>
<protein>
    <recommendedName>
        <fullName evidence="1">H repeat-associated protein N-terminal domain-containing protein</fullName>
    </recommendedName>
</protein>
<sequence length="99" mass="11141">MATCAMLCGADDWESIALFAQTREKWFKRTLRPAGGVPSHDTFNRLFAVLDPQVYRDRFSLWVQELILSTPLIGVVAIDGKTLRASDFSKQQAIHMVNA</sequence>
<dbReference type="KEGG" id="tse:THMIRHAS_08410"/>
<dbReference type="InterPro" id="IPR032806">
    <property type="entry name" value="YbfD_N"/>
</dbReference>
<keyword evidence="3" id="KW-1185">Reference proteome</keyword>
<dbReference type="Proteomes" id="UP000501726">
    <property type="component" value="Chromosome"/>
</dbReference>
<evidence type="ECO:0000259" key="1">
    <source>
        <dbReference type="Pfam" id="PF13808"/>
    </source>
</evidence>
<evidence type="ECO:0000313" key="2">
    <source>
        <dbReference type="EMBL" id="BBP45468.1"/>
    </source>
</evidence>
<dbReference type="AlphaFoldDB" id="A0A6F8PTY3"/>
<organism evidence="2 3">
    <name type="scientific">Thiosulfatimonas sediminis</name>
    <dbReference type="NCBI Taxonomy" id="2675054"/>
    <lineage>
        <taxon>Bacteria</taxon>
        <taxon>Pseudomonadati</taxon>
        <taxon>Pseudomonadota</taxon>
        <taxon>Gammaproteobacteria</taxon>
        <taxon>Thiotrichales</taxon>
        <taxon>Piscirickettsiaceae</taxon>
        <taxon>Thiosulfatimonas</taxon>
    </lineage>
</organism>
<reference evidence="3" key="1">
    <citation type="submission" date="2019-11" db="EMBL/GenBank/DDBJ databases">
        <title>Isolation and characterization of two novel species in the genus Thiomicrorhabdus.</title>
        <authorList>
            <person name="Mochizuki J."/>
            <person name="Kojima H."/>
            <person name="Fukui M."/>
        </authorList>
    </citation>
    <scope>NUCLEOTIDE SEQUENCE [LARGE SCALE GENOMIC DNA]</scope>
    <source>
        <strain evidence="3">aks77</strain>
    </source>
</reference>
<dbReference type="EMBL" id="AP021889">
    <property type="protein sequence ID" value="BBP45468.1"/>
    <property type="molecule type" value="Genomic_DNA"/>
</dbReference>
<dbReference type="NCBIfam" id="NF033564">
    <property type="entry name" value="transpos_ISAs1"/>
    <property type="match status" value="1"/>
</dbReference>
<dbReference type="Pfam" id="PF13808">
    <property type="entry name" value="DDE_Tnp_1_assoc"/>
    <property type="match status" value="1"/>
</dbReference>
<name>A0A6F8PTY3_9GAMM</name>
<feature type="domain" description="H repeat-associated protein N-terminal" evidence="1">
    <location>
        <begin position="2"/>
        <end position="63"/>
    </location>
</feature>
<dbReference type="InterPro" id="IPR051698">
    <property type="entry name" value="Transposase_11-like"/>
</dbReference>
<proteinExistence type="predicted"/>